<protein>
    <recommendedName>
        <fullName evidence="3">Serine aminopeptidase S33 domain-containing protein</fullName>
    </recommendedName>
</protein>
<comment type="caution">
    <text evidence="1">The sequence shown here is derived from an EMBL/GenBank/DDBJ whole genome shotgun (WGS) entry which is preliminary data.</text>
</comment>
<accession>A0A4Q0SXA7</accession>
<dbReference type="EMBL" id="RDSM01000002">
    <property type="protein sequence ID" value="RXH55753.1"/>
    <property type="molecule type" value="Genomic_DNA"/>
</dbReference>
<dbReference type="OrthoDB" id="116900at2"/>
<dbReference type="RefSeq" id="WP_128913346.1">
    <property type="nucleotide sequence ID" value="NZ_RDSM01000002.1"/>
</dbReference>
<reference evidence="1 2" key="1">
    <citation type="submission" date="2018-11" db="EMBL/GenBank/DDBJ databases">
        <authorList>
            <person name="Mardanov A.V."/>
            <person name="Ravin N.V."/>
            <person name="Dedysh S.N."/>
        </authorList>
    </citation>
    <scope>NUCLEOTIDE SEQUENCE [LARGE SCALE GENOMIC DNA]</scope>
    <source>
        <strain evidence="1 2">AF10</strain>
    </source>
</reference>
<sequence>MFAANRLRLMWRVARPVIMIWCVITIVSSQGLAQGTVKSFHTTVAPKAGEDIAKPCEYDMKVPSETKTISALFVVFERGPELQHFYEEAELAAFATKHDLAMFMPNGCASKDHEEIDVEPEKGLGRALFTAIDQLSQQANHPELRTAPLILLGFSGAGALAGRFPTFAPDRIAAVILSHAGQVPPLNLDTINLSGQALKVPELILVGAQDKIVGTEVAYAHFSRYWQLGAPWLFATQNDANHFCNEDATDLILAWLDTVLHNRLLKQSPATIAKTEGYNAFFRKEINGSLDSGNRPLAEAVDLLFQPPTEAPPENRIPAGWLPSEHVALMWEKFTTLPDHHASTKP</sequence>
<organism evidence="1 2">
    <name type="scientific">Granulicella sibirica</name>
    <dbReference type="NCBI Taxonomy" id="2479048"/>
    <lineage>
        <taxon>Bacteria</taxon>
        <taxon>Pseudomonadati</taxon>
        <taxon>Acidobacteriota</taxon>
        <taxon>Terriglobia</taxon>
        <taxon>Terriglobales</taxon>
        <taxon>Acidobacteriaceae</taxon>
        <taxon>Granulicella</taxon>
    </lineage>
</organism>
<dbReference type="Proteomes" id="UP000289437">
    <property type="component" value="Unassembled WGS sequence"/>
</dbReference>
<evidence type="ECO:0008006" key="3">
    <source>
        <dbReference type="Google" id="ProtNLM"/>
    </source>
</evidence>
<evidence type="ECO:0000313" key="2">
    <source>
        <dbReference type="Proteomes" id="UP000289437"/>
    </source>
</evidence>
<dbReference type="Gene3D" id="3.40.50.1820">
    <property type="entry name" value="alpha/beta hydrolase"/>
    <property type="match status" value="1"/>
</dbReference>
<proteinExistence type="predicted"/>
<dbReference type="SUPFAM" id="SSF53474">
    <property type="entry name" value="alpha/beta-Hydrolases"/>
    <property type="match status" value="1"/>
</dbReference>
<reference evidence="2" key="2">
    <citation type="submission" date="2019-02" db="EMBL/GenBank/DDBJ databases">
        <title>Granulicella sibirica sp. nov., a psychrotolerant acidobacterium isolated from an organic soil layer in forested tundra, West Siberia.</title>
        <authorList>
            <person name="Oshkin I.Y."/>
            <person name="Kulichevskaya I.S."/>
            <person name="Rijpstra W.I.C."/>
            <person name="Sinninghe Damste J.S."/>
            <person name="Rakitin A.L."/>
            <person name="Ravin N.V."/>
            <person name="Dedysh S.N."/>
        </authorList>
    </citation>
    <scope>NUCLEOTIDE SEQUENCE [LARGE SCALE GENOMIC DNA]</scope>
    <source>
        <strain evidence="2">AF10</strain>
    </source>
</reference>
<evidence type="ECO:0000313" key="1">
    <source>
        <dbReference type="EMBL" id="RXH55753.1"/>
    </source>
</evidence>
<dbReference type="InterPro" id="IPR029058">
    <property type="entry name" value="AB_hydrolase_fold"/>
</dbReference>
<dbReference type="AlphaFoldDB" id="A0A4Q0SXA7"/>
<name>A0A4Q0SXA7_9BACT</name>
<keyword evidence="2" id="KW-1185">Reference proteome</keyword>
<gene>
    <name evidence="1" type="ORF">GRAN_2610</name>
</gene>